<dbReference type="RefSeq" id="WP_036831399.1">
    <property type="nucleotide sequence ID" value="NZ_JGVO01001587.1"/>
</dbReference>
<evidence type="ECO:0000259" key="9">
    <source>
        <dbReference type="Pfam" id="PF20510"/>
    </source>
</evidence>
<reference evidence="10 11" key="1">
    <citation type="submission" date="2018-01" db="EMBL/GenBank/DDBJ databases">
        <title>Whole genome sequencing of Histamine producing bacteria.</title>
        <authorList>
            <person name="Butler K."/>
        </authorList>
    </citation>
    <scope>NUCLEOTIDE SEQUENCE [LARGE SCALE GENOMIC DNA]</scope>
    <source>
        <strain evidence="10 11">DSM 100436</strain>
    </source>
</reference>
<evidence type="ECO:0000256" key="7">
    <source>
        <dbReference type="PIRSR" id="PIRSR605708-1"/>
    </source>
</evidence>
<dbReference type="InterPro" id="IPR005708">
    <property type="entry name" value="Homogentis_dOase"/>
</dbReference>
<sequence length="377" mass="42919">MRQWFQFPITEGKASKQAHCDLPEGTFERECGKEGFFGPASHMYHSHPPTGWINWEGPLRPRAIDTNAMNASTACPWQAPLILHNNNLKLRVWQTERDMSHLVRNGDGDEVLFVHHGSGDLYCDYGHLSYRDGDYIVLPRATSWRISPNSPTTLLMIEASNSAFQMAERGLVGQHAVYDPAVLEYAKIDQAFLDQQTENDAQHWQVKLKARNSLNTITYPFNPLDAQGWKGNLTAFKLNWRDIRPLMSHRYHLPPSAHTTFVAEGFVICTFVPRPIETDPNALKVPFFHNNDDYDEVLFYHRGNFFSRDNIEAGMITHHPCGFSHGPHPKALAASQTQPKAETDEVAVMIDARYPLEVADLPEGAENTNYVYSWQEK</sequence>
<dbReference type="GO" id="GO:0004411">
    <property type="term" value="F:homogentisate 1,2-dioxygenase activity"/>
    <property type="evidence" value="ECO:0007669"/>
    <property type="project" value="InterPro"/>
</dbReference>
<evidence type="ECO:0000313" key="10">
    <source>
        <dbReference type="EMBL" id="PSW19903.1"/>
    </source>
</evidence>
<evidence type="ECO:0000256" key="3">
    <source>
        <dbReference type="ARBA" id="ARBA00022723"/>
    </source>
</evidence>
<accession>A0A2T3NUH3</accession>
<dbReference type="EMBL" id="PYMA01000005">
    <property type="protein sequence ID" value="PSW19903.1"/>
    <property type="molecule type" value="Genomic_DNA"/>
</dbReference>
<gene>
    <name evidence="10" type="ORF">C9I98_10615</name>
</gene>
<comment type="similarity">
    <text evidence="2">Belongs to the homogentisate dioxygenase family.</text>
</comment>
<dbReference type="InterPro" id="IPR011051">
    <property type="entry name" value="RmlC_Cupin_sf"/>
</dbReference>
<feature type="domain" description="Homogentisate 1,2-dioxygenase N-terminal" evidence="9">
    <location>
        <begin position="85"/>
        <end position="238"/>
    </location>
</feature>
<evidence type="ECO:0000256" key="4">
    <source>
        <dbReference type="ARBA" id="ARBA00022964"/>
    </source>
</evidence>
<dbReference type="OrthoDB" id="9811253at2"/>
<proteinExistence type="inferred from homology"/>
<dbReference type="AlphaFoldDB" id="A0A2T3NUH3"/>
<feature type="binding site" evidence="8">
    <location>
        <position position="325"/>
    </location>
    <ligand>
        <name>Fe cation</name>
        <dbReference type="ChEBI" id="CHEBI:24875"/>
    </ligand>
</feature>
<organism evidence="10 11">
    <name type="scientific">Photobacterium sanctipauli</name>
    <dbReference type="NCBI Taxonomy" id="1342794"/>
    <lineage>
        <taxon>Bacteria</taxon>
        <taxon>Pseudomonadati</taxon>
        <taxon>Pseudomonadota</taxon>
        <taxon>Gammaproteobacteria</taxon>
        <taxon>Vibrionales</taxon>
        <taxon>Vibrionaceae</taxon>
        <taxon>Photobacterium</taxon>
    </lineage>
</organism>
<dbReference type="Gene3D" id="2.60.120.10">
    <property type="entry name" value="Jelly Rolls"/>
    <property type="match status" value="1"/>
</dbReference>
<feature type="binding site" evidence="8">
    <location>
        <position position="325"/>
    </location>
    <ligand>
        <name>homogentisate</name>
        <dbReference type="ChEBI" id="CHEBI:16169"/>
    </ligand>
</feature>
<dbReference type="InterPro" id="IPR046452">
    <property type="entry name" value="HgmA_N"/>
</dbReference>
<name>A0A2T3NUH3_9GAMM</name>
<dbReference type="PANTHER" id="PTHR11056:SF0">
    <property type="entry name" value="HOMOGENTISATE 1,2-DIOXYGENASE"/>
    <property type="match status" value="1"/>
</dbReference>
<evidence type="ECO:0000313" key="11">
    <source>
        <dbReference type="Proteomes" id="UP000241771"/>
    </source>
</evidence>
<evidence type="ECO:0000256" key="2">
    <source>
        <dbReference type="ARBA" id="ARBA00007757"/>
    </source>
</evidence>
<comment type="cofactor">
    <cofactor evidence="1 8">
        <name>Fe cation</name>
        <dbReference type="ChEBI" id="CHEBI:24875"/>
    </cofactor>
</comment>
<keyword evidence="11" id="KW-1185">Reference proteome</keyword>
<keyword evidence="3 8" id="KW-0479">Metal-binding</keyword>
<evidence type="ECO:0000256" key="8">
    <source>
        <dbReference type="PIRSR" id="PIRSR605708-2"/>
    </source>
</evidence>
<keyword evidence="5" id="KW-0560">Oxidoreductase</keyword>
<protein>
    <submittedName>
        <fullName evidence="10">Homogentisate 1,2-dioxygenase</fullName>
    </submittedName>
</protein>
<evidence type="ECO:0000256" key="6">
    <source>
        <dbReference type="ARBA" id="ARBA00023004"/>
    </source>
</evidence>
<evidence type="ECO:0000256" key="5">
    <source>
        <dbReference type="ARBA" id="ARBA00023002"/>
    </source>
</evidence>
<keyword evidence="4 10" id="KW-0223">Dioxygenase</keyword>
<evidence type="ECO:0000256" key="1">
    <source>
        <dbReference type="ARBA" id="ARBA00001962"/>
    </source>
</evidence>
<dbReference type="Pfam" id="PF20510">
    <property type="entry name" value="HgmA_N"/>
    <property type="match status" value="1"/>
</dbReference>
<feature type="binding site" evidence="8">
    <location>
        <position position="295"/>
    </location>
    <ligand>
        <name>Fe cation</name>
        <dbReference type="ChEBI" id="CHEBI:24875"/>
    </ligand>
</feature>
<feature type="active site" description="Proton acceptor" evidence="7">
    <location>
        <position position="252"/>
    </location>
</feature>
<dbReference type="SUPFAM" id="SSF51182">
    <property type="entry name" value="RmlC-like cupins"/>
    <property type="match status" value="1"/>
</dbReference>
<dbReference type="GO" id="GO:0005737">
    <property type="term" value="C:cytoplasm"/>
    <property type="evidence" value="ECO:0007669"/>
    <property type="project" value="TreeGrafter"/>
</dbReference>
<keyword evidence="6 8" id="KW-0408">Iron</keyword>
<dbReference type="InterPro" id="IPR014710">
    <property type="entry name" value="RmlC-like_jellyroll"/>
</dbReference>
<dbReference type="GO" id="GO:0006559">
    <property type="term" value="P:L-phenylalanine catabolic process"/>
    <property type="evidence" value="ECO:0007669"/>
    <property type="project" value="InterPro"/>
</dbReference>
<dbReference type="GO" id="GO:0006570">
    <property type="term" value="P:tyrosine metabolic process"/>
    <property type="evidence" value="ECO:0007669"/>
    <property type="project" value="InterPro"/>
</dbReference>
<comment type="caution">
    <text evidence="10">The sequence shown here is derived from an EMBL/GenBank/DDBJ whole genome shotgun (WGS) entry which is preliminary data.</text>
</comment>
<dbReference type="GO" id="GO:0046872">
    <property type="term" value="F:metal ion binding"/>
    <property type="evidence" value="ECO:0007669"/>
    <property type="project" value="UniProtKB-KW"/>
</dbReference>
<dbReference type="PANTHER" id="PTHR11056">
    <property type="entry name" value="HOMOGENTISATE 1,2-DIOXYGENASE"/>
    <property type="match status" value="1"/>
</dbReference>
<dbReference type="Proteomes" id="UP000241771">
    <property type="component" value="Unassembled WGS sequence"/>
</dbReference>
<feature type="binding site" evidence="8">
    <location>
        <position position="289"/>
    </location>
    <ligand>
        <name>Fe cation</name>
        <dbReference type="ChEBI" id="CHEBI:24875"/>
    </ligand>
</feature>